<dbReference type="PROSITE" id="PS51186">
    <property type="entry name" value="GNAT"/>
    <property type="match status" value="1"/>
</dbReference>
<sequence>MLDPSALIKASLEAGRDLFRATTPDEAAAAPAASPARRTGSVPIRSLGPSHRERITEHLLALDERDRYLRFGYAANDAQIRRYAEGLSFDRDDIFGIYNRKLELLAMAHLAFSVDPQFNTCAEFGVSVAKKARGRGYGGRLFERAVVHARNEGVSQLFIHALSENTAMLKIARKAGAVIERDGSESEAHLRLPAADFESRVSELVDEQLARTDYHVKAQARQFWQFLGTLQDIRRGVQQAREKAGP</sequence>
<accession>A0ABW2QDJ3</accession>
<feature type="compositionally biased region" description="Low complexity" evidence="1">
    <location>
        <begin position="29"/>
        <end position="39"/>
    </location>
</feature>
<dbReference type="GO" id="GO:0016746">
    <property type="term" value="F:acyltransferase activity"/>
    <property type="evidence" value="ECO:0007669"/>
    <property type="project" value="UniProtKB-KW"/>
</dbReference>
<dbReference type="Proteomes" id="UP001596501">
    <property type="component" value="Unassembled WGS sequence"/>
</dbReference>
<dbReference type="CDD" id="cd04301">
    <property type="entry name" value="NAT_SF"/>
    <property type="match status" value="1"/>
</dbReference>
<gene>
    <name evidence="3" type="ORF">ACFQPB_01475</name>
</gene>
<dbReference type="SUPFAM" id="SSF55729">
    <property type="entry name" value="Acyl-CoA N-acyltransferases (Nat)"/>
    <property type="match status" value="1"/>
</dbReference>
<keyword evidence="4" id="KW-1185">Reference proteome</keyword>
<proteinExistence type="predicted"/>
<protein>
    <submittedName>
        <fullName evidence="3">GNAT family N-acetyltransferase</fullName>
        <ecNumber evidence="3">2.3.-.-</ecNumber>
    </submittedName>
</protein>
<dbReference type="InterPro" id="IPR016181">
    <property type="entry name" value="Acyl_CoA_acyltransferase"/>
</dbReference>
<dbReference type="RefSeq" id="WP_382219200.1">
    <property type="nucleotide sequence ID" value="NZ_JBHTCA010000001.1"/>
</dbReference>
<evidence type="ECO:0000313" key="3">
    <source>
        <dbReference type="EMBL" id="MFC7407524.1"/>
    </source>
</evidence>
<comment type="caution">
    <text evidence="3">The sequence shown here is derived from an EMBL/GenBank/DDBJ whole genome shotgun (WGS) entry which is preliminary data.</text>
</comment>
<dbReference type="Pfam" id="PF00583">
    <property type="entry name" value="Acetyltransf_1"/>
    <property type="match status" value="1"/>
</dbReference>
<name>A0ABW2QDJ3_9BURK</name>
<feature type="region of interest" description="Disordered" evidence="1">
    <location>
        <begin position="29"/>
        <end position="48"/>
    </location>
</feature>
<evidence type="ECO:0000256" key="1">
    <source>
        <dbReference type="SAM" id="MobiDB-lite"/>
    </source>
</evidence>
<evidence type="ECO:0000313" key="4">
    <source>
        <dbReference type="Proteomes" id="UP001596501"/>
    </source>
</evidence>
<keyword evidence="3" id="KW-0808">Transferase</keyword>
<reference evidence="4" key="1">
    <citation type="journal article" date="2019" name="Int. J. Syst. Evol. Microbiol.">
        <title>The Global Catalogue of Microorganisms (GCM) 10K type strain sequencing project: providing services to taxonomists for standard genome sequencing and annotation.</title>
        <authorList>
            <consortium name="The Broad Institute Genomics Platform"/>
            <consortium name="The Broad Institute Genome Sequencing Center for Infectious Disease"/>
            <person name="Wu L."/>
            <person name="Ma J."/>
        </authorList>
    </citation>
    <scope>NUCLEOTIDE SEQUENCE [LARGE SCALE GENOMIC DNA]</scope>
    <source>
        <strain evidence="4">CGMCC 1.12371</strain>
    </source>
</reference>
<dbReference type="EC" id="2.3.-.-" evidence="3"/>
<feature type="domain" description="N-acetyltransferase" evidence="2">
    <location>
        <begin position="42"/>
        <end position="211"/>
    </location>
</feature>
<organism evidence="3 4">
    <name type="scientific">Hydrogenophaga atypica</name>
    <dbReference type="NCBI Taxonomy" id="249409"/>
    <lineage>
        <taxon>Bacteria</taxon>
        <taxon>Pseudomonadati</taxon>
        <taxon>Pseudomonadota</taxon>
        <taxon>Betaproteobacteria</taxon>
        <taxon>Burkholderiales</taxon>
        <taxon>Comamonadaceae</taxon>
        <taxon>Hydrogenophaga</taxon>
    </lineage>
</organism>
<evidence type="ECO:0000259" key="2">
    <source>
        <dbReference type="PROSITE" id="PS51186"/>
    </source>
</evidence>
<keyword evidence="3" id="KW-0012">Acyltransferase</keyword>
<dbReference type="Gene3D" id="3.40.630.30">
    <property type="match status" value="1"/>
</dbReference>
<dbReference type="EMBL" id="JBHTCA010000001">
    <property type="protein sequence ID" value="MFC7407524.1"/>
    <property type="molecule type" value="Genomic_DNA"/>
</dbReference>
<dbReference type="InterPro" id="IPR000182">
    <property type="entry name" value="GNAT_dom"/>
</dbReference>